<dbReference type="RefSeq" id="WP_009346619.1">
    <property type="nucleotide sequence ID" value="NZ_JACICA010000009.1"/>
</dbReference>
<accession>A0A7W5UKN2</accession>
<protein>
    <submittedName>
        <fullName evidence="1">Uncharacterized protein</fullName>
    </submittedName>
</protein>
<evidence type="ECO:0000313" key="1">
    <source>
        <dbReference type="EMBL" id="MBB3703252.1"/>
    </source>
</evidence>
<dbReference type="AlphaFoldDB" id="A0A7W5UKN2"/>
<sequence length="213" mass="24807">MGIFSKLFAKKATEAEKGWRVGGMEDFVSLIRVYYQAVMASQMGISNLAAFPDLRVFKQTLHVPTTNNKLGINEKKRCKEMLSSLYGMPTNFFSEIDASIKKNCRTLQQMQQYLFQFQGFTQELMMLVGNLMKWKFRVPGFMRKALYSMTQKTITDITTKDSWKDEGVRKSVMAVRQYQRHLDYSANWMTEYVFHIVILAKKEPNAEEKAENK</sequence>
<proteinExistence type="predicted"/>
<evidence type="ECO:0000313" key="2">
    <source>
        <dbReference type="Proteomes" id="UP000541425"/>
    </source>
</evidence>
<dbReference type="Proteomes" id="UP000541425">
    <property type="component" value="Unassembled WGS sequence"/>
</dbReference>
<comment type="caution">
    <text evidence="1">The sequence shown here is derived from an EMBL/GenBank/DDBJ whole genome shotgun (WGS) entry which is preliminary data.</text>
</comment>
<organism evidence="1 2">
    <name type="scientific">Alloprevotella rava</name>
    <dbReference type="NCBI Taxonomy" id="671218"/>
    <lineage>
        <taxon>Bacteria</taxon>
        <taxon>Pseudomonadati</taxon>
        <taxon>Bacteroidota</taxon>
        <taxon>Bacteroidia</taxon>
        <taxon>Bacteroidales</taxon>
        <taxon>Prevotellaceae</taxon>
        <taxon>Alloprevotella</taxon>
    </lineage>
</organism>
<name>A0A7W5UKN2_9BACT</name>
<reference evidence="1 2" key="1">
    <citation type="submission" date="2020-08" db="EMBL/GenBank/DDBJ databases">
        <title>Genomic Encyclopedia of Type Strains, Phase IV (KMG-IV): sequencing the most valuable type-strain genomes for metagenomic binning, comparative biology and taxonomic classification.</title>
        <authorList>
            <person name="Goeker M."/>
        </authorList>
    </citation>
    <scope>NUCLEOTIDE SEQUENCE [LARGE SCALE GENOMIC DNA]</scope>
    <source>
        <strain evidence="1 2">DSM 22548</strain>
    </source>
</reference>
<dbReference type="EMBL" id="JACICA010000009">
    <property type="protein sequence ID" value="MBB3703252.1"/>
    <property type="molecule type" value="Genomic_DNA"/>
</dbReference>
<gene>
    <name evidence="1" type="ORF">FHS60_001732</name>
</gene>